<accession>A0ABV3N705</accession>
<sequence>MIAARVFYKNIIRAHAGKADNFFNLLQGRSLKQRLLFLEILVLGIYLKPVELNKYPVNPVQLKTADVLQNPSGVRLFKKIALLSRQSPLSLTGCLLAKTARRKAVISASSGRMGGDPVLRNLLAGADPHRIMLLDVIKETL</sequence>
<evidence type="ECO:0000313" key="1">
    <source>
        <dbReference type="EMBL" id="MEW5291605.1"/>
    </source>
</evidence>
<dbReference type="Proteomes" id="UP001554567">
    <property type="component" value="Unassembled WGS sequence"/>
</dbReference>
<evidence type="ECO:0000313" key="2">
    <source>
        <dbReference type="Proteomes" id="UP001554567"/>
    </source>
</evidence>
<reference evidence="1 2" key="1">
    <citation type="submission" date="2024-07" db="EMBL/GenBank/DDBJ databases">
        <authorList>
            <person name="Dulla G.F.J."/>
            <person name="Delorm J.G."/>
        </authorList>
    </citation>
    <scope>NUCLEOTIDE SEQUENCE [LARGE SCALE GENOMIC DNA]</scope>
    <source>
        <strain evidence="1 2">JGD 233</strain>
    </source>
</reference>
<name>A0ABV3N705_9GAMM</name>
<proteinExistence type="predicted"/>
<dbReference type="RefSeq" id="WP_367168609.1">
    <property type="nucleotide sequence ID" value="NZ_JBFKZN010000015.1"/>
</dbReference>
<protein>
    <submittedName>
        <fullName evidence="1">Uncharacterized protein</fullName>
    </submittedName>
</protein>
<organism evidence="1 2">
    <name type="scientific">Erwinia papayae</name>
    <dbReference type="NCBI Taxonomy" id="206499"/>
    <lineage>
        <taxon>Bacteria</taxon>
        <taxon>Pseudomonadati</taxon>
        <taxon>Pseudomonadota</taxon>
        <taxon>Gammaproteobacteria</taxon>
        <taxon>Enterobacterales</taxon>
        <taxon>Erwiniaceae</taxon>
        <taxon>Erwinia</taxon>
    </lineage>
</organism>
<keyword evidence="2" id="KW-1185">Reference proteome</keyword>
<dbReference type="EMBL" id="JBFKZN010000015">
    <property type="protein sequence ID" value="MEW5291605.1"/>
    <property type="molecule type" value="Genomic_DNA"/>
</dbReference>
<comment type="caution">
    <text evidence="1">The sequence shown here is derived from an EMBL/GenBank/DDBJ whole genome shotgun (WGS) entry which is preliminary data.</text>
</comment>
<gene>
    <name evidence="1" type="ORF">ABW286_20955</name>
</gene>